<feature type="compositionally biased region" description="Basic and acidic residues" evidence="11">
    <location>
        <begin position="1218"/>
        <end position="1228"/>
    </location>
</feature>
<evidence type="ECO:0000256" key="2">
    <source>
        <dbReference type="ARBA" id="ARBA00010879"/>
    </source>
</evidence>
<dbReference type="PROSITE" id="PS50878">
    <property type="entry name" value="RT_POL"/>
    <property type="match status" value="1"/>
</dbReference>
<dbReference type="InterPro" id="IPR043128">
    <property type="entry name" value="Rev_trsase/Diguanyl_cyclase"/>
</dbReference>
<dbReference type="InterPro" id="IPR045358">
    <property type="entry name" value="Ty3_capsid"/>
</dbReference>
<dbReference type="EMBL" id="JAMKFB020000045">
    <property type="protein sequence ID" value="KAL0154077.1"/>
    <property type="molecule type" value="Genomic_DNA"/>
</dbReference>
<organism evidence="16 17">
    <name type="scientific">Cirrhinus mrigala</name>
    <name type="common">Mrigala</name>
    <dbReference type="NCBI Taxonomy" id="683832"/>
    <lineage>
        <taxon>Eukaryota</taxon>
        <taxon>Metazoa</taxon>
        <taxon>Chordata</taxon>
        <taxon>Craniata</taxon>
        <taxon>Vertebrata</taxon>
        <taxon>Euteleostomi</taxon>
        <taxon>Actinopterygii</taxon>
        <taxon>Neopterygii</taxon>
        <taxon>Teleostei</taxon>
        <taxon>Ostariophysi</taxon>
        <taxon>Cypriniformes</taxon>
        <taxon>Cyprinidae</taxon>
        <taxon>Labeoninae</taxon>
        <taxon>Labeonini</taxon>
        <taxon>Cirrhinus</taxon>
    </lineage>
</organism>
<dbReference type="PANTHER" id="PTHR37984:SF5">
    <property type="entry name" value="PROTEIN NYNRIN-LIKE"/>
    <property type="match status" value="1"/>
</dbReference>
<dbReference type="InterPro" id="IPR041373">
    <property type="entry name" value="RT_RNaseH"/>
</dbReference>
<accession>A0ABD0MZ28</accession>
<dbReference type="InterPro" id="IPR023780">
    <property type="entry name" value="Chromo_domain"/>
</dbReference>
<dbReference type="Gene3D" id="3.10.10.10">
    <property type="entry name" value="HIV Type 1 Reverse Transcriptase, subunit A, domain 1"/>
    <property type="match status" value="2"/>
</dbReference>
<dbReference type="SUPFAM" id="SSF53098">
    <property type="entry name" value="Ribonuclease H-like"/>
    <property type="match status" value="1"/>
</dbReference>
<comment type="similarity">
    <text evidence="2">Belongs to the beta type-B retroviral polymerase family. HERV class-II K(HML-2) pol subfamily.</text>
</comment>
<dbReference type="PANTHER" id="PTHR37984">
    <property type="entry name" value="PROTEIN CBG26694"/>
    <property type="match status" value="1"/>
</dbReference>
<dbReference type="Gene3D" id="3.10.20.370">
    <property type="match status" value="1"/>
</dbReference>
<feature type="compositionally biased region" description="Polar residues" evidence="11">
    <location>
        <begin position="1"/>
        <end position="17"/>
    </location>
</feature>
<feature type="domain" description="Reverse transcriptase" evidence="14">
    <location>
        <begin position="469"/>
        <end position="674"/>
    </location>
</feature>
<dbReference type="InterPro" id="IPR000477">
    <property type="entry name" value="RT_dom"/>
</dbReference>
<evidence type="ECO:0000259" key="14">
    <source>
        <dbReference type="PROSITE" id="PS50878"/>
    </source>
</evidence>
<dbReference type="SMART" id="SM00298">
    <property type="entry name" value="CHROMO"/>
    <property type="match status" value="1"/>
</dbReference>
<dbReference type="SUPFAM" id="SSF56672">
    <property type="entry name" value="DNA/RNA polymerases"/>
    <property type="match status" value="1"/>
</dbReference>
<evidence type="ECO:0000259" key="12">
    <source>
        <dbReference type="PROSITE" id="PS50013"/>
    </source>
</evidence>
<dbReference type="InterPro" id="IPR001584">
    <property type="entry name" value="Integrase_cat-core"/>
</dbReference>
<dbReference type="GO" id="GO:0008270">
    <property type="term" value="F:zinc ion binding"/>
    <property type="evidence" value="ECO:0007669"/>
    <property type="project" value="UniProtKB-KW"/>
</dbReference>
<dbReference type="PROSITE" id="PS50158">
    <property type="entry name" value="ZF_CCHC"/>
    <property type="match status" value="1"/>
</dbReference>
<dbReference type="Gene3D" id="3.30.420.10">
    <property type="entry name" value="Ribonuclease H-like superfamily/Ribonuclease H"/>
    <property type="match status" value="1"/>
</dbReference>
<feature type="domain" description="CCHC-type" evidence="13">
    <location>
        <begin position="293"/>
        <end position="307"/>
    </location>
</feature>
<dbReference type="Pfam" id="PF19259">
    <property type="entry name" value="Ty3_capsid"/>
    <property type="match status" value="1"/>
</dbReference>
<dbReference type="EC" id="3.1.26.4" evidence="3"/>
<dbReference type="FunFam" id="3.30.70.270:FF:000020">
    <property type="entry name" value="Transposon Tf2-6 polyprotein-like Protein"/>
    <property type="match status" value="1"/>
</dbReference>
<dbReference type="SUPFAM" id="SSF54160">
    <property type="entry name" value="Chromo domain-like"/>
    <property type="match status" value="1"/>
</dbReference>
<evidence type="ECO:0000313" key="16">
    <source>
        <dbReference type="EMBL" id="KAL0154077.1"/>
    </source>
</evidence>
<evidence type="ECO:0000259" key="13">
    <source>
        <dbReference type="PROSITE" id="PS50158"/>
    </source>
</evidence>
<feature type="domain" description="Chromo" evidence="12">
    <location>
        <begin position="1241"/>
        <end position="1299"/>
    </location>
</feature>
<dbReference type="InterPro" id="IPR036397">
    <property type="entry name" value="RNaseH_sf"/>
</dbReference>
<evidence type="ECO:0000313" key="17">
    <source>
        <dbReference type="Proteomes" id="UP001529510"/>
    </source>
</evidence>
<evidence type="ECO:0000256" key="7">
    <source>
        <dbReference type="ARBA" id="ARBA00022759"/>
    </source>
</evidence>
<gene>
    <name evidence="16" type="ORF">M9458_050536</name>
</gene>
<evidence type="ECO:0000256" key="1">
    <source>
        <dbReference type="ARBA" id="ARBA00004123"/>
    </source>
</evidence>
<keyword evidence="17" id="KW-1185">Reference proteome</keyword>
<dbReference type="GO" id="GO:0005634">
    <property type="term" value="C:nucleus"/>
    <property type="evidence" value="ECO:0007669"/>
    <property type="project" value="UniProtKB-SubCell"/>
</dbReference>
<evidence type="ECO:0000256" key="5">
    <source>
        <dbReference type="ARBA" id="ARBA00022695"/>
    </source>
</evidence>
<keyword evidence="10" id="KW-0479">Metal-binding</keyword>
<dbReference type="Pfam" id="PF17917">
    <property type="entry name" value="RT_RNaseH"/>
    <property type="match status" value="1"/>
</dbReference>
<dbReference type="InterPro" id="IPR001878">
    <property type="entry name" value="Znf_CCHC"/>
</dbReference>
<protein>
    <recommendedName>
        <fullName evidence="3">ribonuclease H</fullName>
        <ecNumber evidence="3">3.1.26.4</ecNumber>
    </recommendedName>
</protein>
<comment type="caution">
    <text evidence="16">The sequence shown here is derived from an EMBL/GenBank/DDBJ whole genome shotgun (WGS) entry which is preliminary data.</text>
</comment>
<dbReference type="Gene3D" id="2.40.50.40">
    <property type="match status" value="1"/>
</dbReference>
<dbReference type="Pfam" id="PF00385">
    <property type="entry name" value="Chromo"/>
    <property type="match status" value="1"/>
</dbReference>
<dbReference type="CDD" id="cd09274">
    <property type="entry name" value="RNase_HI_RT_Ty3"/>
    <property type="match status" value="1"/>
</dbReference>
<dbReference type="InterPro" id="IPR000953">
    <property type="entry name" value="Chromo/chromo_shadow_dom"/>
</dbReference>
<evidence type="ECO:0000256" key="10">
    <source>
        <dbReference type="PROSITE-ProRule" id="PRU00047"/>
    </source>
</evidence>
<keyword evidence="10" id="KW-0863">Zinc-finger</keyword>
<name>A0ABD0MZ28_CIRMR</name>
<keyword evidence="8" id="KW-0378">Hydrolase</keyword>
<keyword evidence="7" id="KW-0255">Endonuclease</keyword>
<keyword evidence="5" id="KW-0548">Nucleotidyltransferase</keyword>
<dbReference type="GO" id="GO:0003964">
    <property type="term" value="F:RNA-directed DNA polymerase activity"/>
    <property type="evidence" value="ECO:0007669"/>
    <property type="project" value="UniProtKB-KW"/>
</dbReference>
<keyword evidence="9" id="KW-0695">RNA-directed DNA polymerase</keyword>
<dbReference type="Gene3D" id="3.30.70.270">
    <property type="match status" value="2"/>
</dbReference>
<dbReference type="InterPro" id="IPR012337">
    <property type="entry name" value="RNaseH-like_sf"/>
</dbReference>
<sequence length="1373" mass="155539">MDPNTSEFGLQKTSPQSDPAAVAQLSSELAMHHHHLTRLTTLTEELVKTLQSLQLSTPAPTPTPTASAAPVMAAIPAASPLATISPRLAFPEKFDGNPAKCKGFLLQSSLFVNQQPALYPTNSNRIAFVCSLLTGRALDWATAMWRDDGLTFPTFGQFLPHFREVFEHPTGGKGAGEQLLELSQGRRTAADYALSFRTLAAQTTWVEDTLKLLYRRGLCQDLQSELACRDEGRSLSEFIELSIQVDNLIRSRRTQGSTTQIPPVTATVPKPMQIGATHLTSEERERRMQNSLCLYCGQAGHIKSTCPVRPAKPSPAVSVNRLITTSHSSIQIPIVIRYATRTIHTTALIDSGAAGNFISIEFAHQQNIILTSCNSSLDESTTLPKKCGWKLEFYTTNSFSFKPSIPPITQLFWDSPGFANTTRTFCGERENYYNGAPTARKTACSPFNPRSPPRHRFLKYNDLKMAFSKDKASQLPPHRAVDCAIELLPGHSPPKGRIFPLSQPESEAMNNYINEKLAKGFIRPSTSPASAVFFFVMKKDGGLRPSALEQLRQAQYYTKLDLRNAYNLIRIREGDEWKTAFSTTSGHYEYRVMPFGLSNSPSIFQSFMNDVFRDMLAKWVIIYIDDILIYSNSMSKYIQHVRKVLQRLIQYQLYAKLEKCEFHRTSTSFLGYIISPEGVAMDEKKVEAVLKWPQPRTLKELQRFLGFANFHRRFIRNFSSVAAPLTAMTKRQTTQLIWSPEALQAFDELRVRFTSAPILRHPDPNKSFIVEVDASNTGVGAILSQRHGDPAKTFPCAYFSRKLSFAERNYDVGNRELLAMKLALEEWRHWLEGAKHPFTILTDHKNLEYLRSAKRLNPRQARWALFFTRFQFIVTYRPGSKNTKADALSHQTDSISCPDRTETIIPTTLLLAPVHWDIVTEIEHANQEHSPPSECPQGKLFVPEPLRNRLLAQTSSPIYPTHRAILLSITISDGFSKACRLIPLTKLPSAFEAAEILCLYGLPDDIVSDRGPQFTSRLWTSFFKLLNVNISLTSGYHPQSNGQSERLNQEIIQFLRSYCHKNQADWSCYLMWAEYAQNSLVKPATGITPFQCILGYQPPMFPWSGEPSDLPSVTDWLNRSEETWNQAHTHLSHAIRKQTRTANLHRRPGPRYTPGQWVWLSTRDLRLRLPCRKLSPRYVGPFQILRQITPVSFRLDLPANYRISPTFHMSLLKPAGGPRREPEGEAEPHTSPILVDGEEAYRVHELLDSRRRGNTLQYLVDWEWYGPEERSWVNAGDILDPTLTEEFHRRFPEKPAPRPRAYPLPTLVCPSSVNSCCLSSTRIVYWITLSRRQPRPLLAYCSRSVILCGPCLPAIDLYLSDFPNKAAYGSEHL</sequence>
<dbReference type="GO" id="GO:0004523">
    <property type="term" value="F:RNA-DNA hybrid ribonuclease activity"/>
    <property type="evidence" value="ECO:0007669"/>
    <property type="project" value="UniProtKB-EC"/>
</dbReference>
<evidence type="ECO:0000256" key="4">
    <source>
        <dbReference type="ARBA" id="ARBA00022679"/>
    </source>
</evidence>
<dbReference type="InterPro" id="IPR056924">
    <property type="entry name" value="SH3_Tf2-1"/>
</dbReference>
<dbReference type="PROSITE" id="PS50013">
    <property type="entry name" value="CHROMO_2"/>
    <property type="match status" value="1"/>
</dbReference>
<keyword evidence="10" id="KW-0862">Zinc</keyword>
<proteinExistence type="inferred from homology"/>
<evidence type="ECO:0000256" key="11">
    <source>
        <dbReference type="SAM" id="MobiDB-lite"/>
    </source>
</evidence>
<keyword evidence="4" id="KW-0808">Transferase</keyword>
<feature type="region of interest" description="Disordered" evidence="11">
    <location>
        <begin position="1"/>
        <end position="20"/>
    </location>
</feature>
<evidence type="ECO:0000259" key="15">
    <source>
        <dbReference type="PROSITE" id="PS50994"/>
    </source>
</evidence>
<evidence type="ECO:0000256" key="9">
    <source>
        <dbReference type="ARBA" id="ARBA00022918"/>
    </source>
</evidence>
<dbReference type="InterPro" id="IPR043502">
    <property type="entry name" value="DNA/RNA_pol_sf"/>
</dbReference>
<dbReference type="FunFam" id="3.10.20.370:FF:000003">
    <property type="entry name" value="Transposon Tf2-6 polyprotein"/>
    <property type="match status" value="1"/>
</dbReference>
<evidence type="ECO:0000256" key="8">
    <source>
        <dbReference type="ARBA" id="ARBA00022801"/>
    </source>
</evidence>
<feature type="domain" description="Integrase catalytic" evidence="15">
    <location>
        <begin position="939"/>
        <end position="1097"/>
    </location>
</feature>
<dbReference type="Gene3D" id="4.10.60.10">
    <property type="entry name" value="Zinc finger, CCHC-type"/>
    <property type="match status" value="1"/>
</dbReference>
<dbReference type="InterPro" id="IPR016197">
    <property type="entry name" value="Chromo-like_dom_sf"/>
</dbReference>
<dbReference type="CDD" id="cd01647">
    <property type="entry name" value="RT_LTR"/>
    <property type="match status" value="1"/>
</dbReference>
<evidence type="ECO:0000256" key="3">
    <source>
        <dbReference type="ARBA" id="ARBA00012180"/>
    </source>
</evidence>
<keyword evidence="6" id="KW-0540">Nuclease</keyword>
<dbReference type="PROSITE" id="PS50994">
    <property type="entry name" value="INTEGRASE"/>
    <property type="match status" value="1"/>
</dbReference>
<dbReference type="Pfam" id="PF00078">
    <property type="entry name" value="RVT_1"/>
    <property type="match status" value="1"/>
</dbReference>
<dbReference type="InterPro" id="IPR050951">
    <property type="entry name" value="Retrovirus_Pol_polyprotein"/>
</dbReference>
<comment type="subcellular location">
    <subcellularLocation>
        <location evidence="1">Nucleus</location>
    </subcellularLocation>
</comment>
<evidence type="ECO:0000256" key="6">
    <source>
        <dbReference type="ARBA" id="ARBA00022722"/>
    </source>
</evidence>
<dbReference type="Pfam" id="PF24626">
    <property type="entry name" value="SH3_Tf2-1"/>
    <property type="match status" value="1"/>
</dbReference>
<dbReference type="SUPFAM" id="SSF57756">
    <property type="entry name" value="Retrovirus zinc finger-like domains"/>
    <property type="match status" value="1"/>
</dbReference>
<feature type="region of interest" description="Disordered" evidence="11">
    <location>
        <begin position="1212"/>
        <end position="1231"/>
    </location>
</feature>
<dbReference type="InterPro" id="IPR036875">
    <property type="entry name" value="Znf_CCHC_sf"/>
</dbReference>
<dbReference type="Proteomes" id="UP001529510">
    <property type="component" value="Unassembled WGS sequence"/>
</dbReference>
<reference evidence="16 17" key="1">
    <citation type="submission" date="2024-05" db="EMBL/GenBank/DDBJ databases">
        <title>Genome sequencing and assembly of Indian major carp, Cirrhinus mrigala (Hamilton, 1822).</title>
        <authorList>
            <person name="Mohindra V."/>
            <person name="Chowdhury L.M."/>
            <person name="Lal K."/>
            <person name="Jena J.K."/>
        </authorList>
    </citation>
    <scope>NUCLEOTIDE SEQUENCE [LARGE SCALE GENOMIC DNA]</scope>
    <source>
        <strain evidence="16">CM1030</strain>
        <tissue evidence="16">Blood</tissue>
    </source>
</reference>